<dbReference type="RefSeq" id="WP_318598113.1">
    <property type="nucleotide sequence ID" value="NZ_JAWSTH010000040.1"/>
</dbReference>
<name>A0ABU4HTD7_9ACTN</name>
<protein>
    <submittedName>
        <fullName evidence="2">NucA/NucB deoxyribonuclease domain-containing protein</fullName>
    </submittedName>
</protein>
<comment type="caution">
    <text evidence="2">The sequence shown here is derived from an EMBL/GenBank/DDBJ whole genome shotgun (WGS) entry which is preliminary data.</text>
</comment>
<dbReference type="EMBL" id="JAWSTH010000040">
    <property type="protein sequence ID" value="MDW5595775.1"/>
    <property type="molecule type" value="Genomic_DNA"/>
</dbReference>
<gene>
    <name evidence="2" type="ORF">R7226_15610</name>
</gene>
<evidence type="ECO:0000313" key="3">
    <source>
        <dbReference type="Proteomes" id="UP001284601"/>
    </source>
</evidence>
<dbReference type="Proteomes" id="UP001284601">
    <property type="component" value="Unassembled WGS sequence"/>
</dbReference>
<accession>A0ABU4HTD7</accession>
<keyword evidence="3" id="KW-1185">Reference proteome</keyword>
<feature type="signal peptide" evidence="1">
    <location>
        <begin position="1"/>
        <end position="18"/>
    </location>
</feature>
<organism evidence="2 3">
    <name type="scientific">Conexibacter stalactiti</name>
    <dbReference type="NCBI Taxonomy" id="1940611"/>
    <lineage>
        <taxon>Bacteria</taxon>
        <taxon>Bacillati</taxon>
        <taxon>Actinomycetota</taxon>
        <taxon>Thermoleophilia</taxon>
        <taxon>Solirubrobacterales</taxon>
        <taxon>Conexibacteraceae</taxon>
        <taxon>Conexibacter</taxon>
    </lineage>
</organism>
<feature type="chain" id="PRO_5046708036" evidence="1">
    <location>
        <begin position="19"/>
        <end position="159"/>
    </location>
</feature>
<proteinExistence type="predicted"/>
<evidence type="ECO:0000313" key="2">
    <source>
        <dbReference type="EMBL" id="MDW5595775.1"/>
    </source>
</evidence>
<reference evidence="3" key="1">
    <citation type="submission" date="2023-07" db="EMBL/GenBank/DDBJ databases">
        <title>Conexibacter stalactiti sp. nov., isolated from stalactites in a lava cave and emended description of the genus Conexibacter.</title>
        <authorList>
            <person name="Lee S.D."/>
        </authorList>
    </citation>
    <scope>NUCLEOTIDE SEQUENCE [LARGE SCALE GENOMIC DNA]</scope>
    <source>
        <strain evidence="3">KCTC 39840</strain>
    </source>
</reference>
<sequence>MRSLLLLLLSLLAAAALAGCGADSLVGGIAERTTPSGGVTRAATGARACQRTSRVVEVGISATRYPRVLAHIDAAVRAGYPRVLRIRRDGADQRRDRLLRGIPTRPGYDRDEWPMAMARADWRAHVAYVPSGENRGAGASVGLKLRRWCDGVRFTVVGY</sequence>
<keyword evidence="1" id="KW-0732">Signal</keyword>
<dbReference type="PROSITE" id="PS51257">
    <property type="entry name" value="PROKAR_LIPOPROTEIN"/>
    <property type="match status" value="1"/>
</dbReference>
<evidence type="ECO:0000256" key="1">
    <source>
        <dbReference type="SAM" id="SignalP"/>
    </source>
</evidence>